<keyword evidence="7" id="KW-1185">Reference proteome</keyword>
<dbReference type="CDD" id="cd01647">
    <property type="entry name" value="RT_LTR"/>
    <property type="match status" value="1"/>
</dbReference>
<accession>A0AAW1L9Y9</accession>
<organism evidence="6 7">
    <name type="scientific">Popillia japonica</name>
    <name type="common">Japanese beetle</name>
    <dbReference type="NCBI Taxonomy" id="7064"/>
    <lineage>
        <taxon>Eukaryota</taxon>
        <taxon>Metazoa</taxon>
        <taxon>Ecdysozoa</taxon>
        <taxon>Arthropoda</taxon>
        <taxon>Hexapoda</taxon>
        <taxon>Insecta</taxon>
        <taxon>Pterygota</taxon>
        <taxon>Neoptera</taxon>
        <taxon>Endopterygota</taxon>
        <taxon>Coleoptera</taxon>
        <taxon>Polyphaga</taxon>
        <taxon>Scarabaeiformia</taxon>
        <taxon>Scarabaeidae</taxon>
        <taxon>Rutelinae</taxon>
        <taxon>Popillia</taxon>
    </lineage>
</organism>
<keyword evidence="2" id="KW-0548">Nucleotidyltransferase</keyword>
<keyword evidence="3" id="KW-0540">Nuclease</keyword>
<evidence type="ECO:0000313" key="6">
    <source>
        <dbReference type="EMBL" id="KAK9730716.1"/>
    </source>
</evidence>
<dbReference type="CDD" id="cd00303">
    <property type="entry name" value="retropepsin_like"/>
    <property type="match status" value="1"/>
</dbReference>
<comment type="caution">
    <text evidence="6">The sequence shown here is derived from an EMBL/GenBank/DDBJ whole genome shotgun (WGS) entry which is preliminary data.</text>
</comment>
<evidence type="ECO:0008006" key="8">
    <source>
        <dbReference type="Google" id="ProtNLM"/>
    </source>
</evidence>
<dbReference type="GO" id="GO:0004519">
    <property type="term" value="F:endonuclease activity"/>
    <property type="evidence" value="ECO:0007669"/>
    <property type="project" value="UniProtKB-KW"/>
</dbReference>
<evidence type="ECO:0000256" key="2">
    <source>
        <dbReference type="ARBA" id="ARBA00022695"/>
    </source>
</evidence>
<dbReference type="InterPro" id="IPR050951">
    <property type="entry name" value="Retrovirus_Pol_polyprotein"/>
</dbReference>
<dbReference type="Gene3D" id="2.40.70.10">
    <property type="entry name" value="Acid Proteases"/>
    <property type="match status" value="1"/>
</dbReference>
<dbReference type="Gene3D" id="3.10.10.10">
    <property type="entry name" value="HIV Type 1 Reverse Transcriptase, subunit A, domain 1"/>
    <property type="match status" value="1"/>
</dbReference>
<evidence type="ECO:0000313" key="7">
    <source>
        <dbReference type="Proteomes" id="UP001458880"/>
    </source>
</evidence>
<dbReference type="SUPFAM" id="SSF50630">
    <property type="entry name" value="Acid proteases"/>
    <property type="match status" value="1"/>
</dbReference>
<feature type="region of interest" description="Disordered" evidence="5">
    <location>
        <begin position="1"/>
        <end position="22"/>
    </location>
</feature>
<dbReference type="Pfam" id="PF13650">
    <property type="entry name" value="Asp_protease_2"/>
    <property type="match status" value="1"/>
</dbReference>
<dbReference type="EMBL" id="JASPKY010000143">
    <property type="protein sequence ID" value="KAK9730716.1"/>
    <property type="molecule type" value="Genomic_DNA"/>
</dbReference>
<name>A0AAW1L9Y9_POPJA</name>
<proteinExistence type="predicted"/>
<protein>
    <recommendedName>
        <fullName evidence="8">Peptidase A2 domain-containing protein</fullName>
    </recommendedName>
</protein>
<evidence type="ECO:0000256" key="3">
    <source>
        <dbReference type="ARBA" id="ARBA00022722"/>
    </source>
</evidence>
<evidence type="ECO:0000256" key="4">
    <source>
        <dbReference type="ARBA" id="ARBA00022759"/>
    </source>
</evidence>
<dbReference type="InterPro" id="IPR021109">
    <property type="entry name" value="Peptidase_aspartic_dom_sf"/>
</dbReference>
<dbReference type="PANTHER" id="PTHR37984:SF5">
    <property type="entry name" value="PROTEIN NYNRIN-LIKE"/>
    <property type="match status" value="1"/>
</dbReference>
<gene>
    <name evidence="6" type="ORF">QE152_g14319</name>
</gene>
<dbReference type="GO" id="GO:0071897">
    <property type="term" value="P:DNA biosynthetic process"/>
    <property type="evidence" value="ECO:0007669"/>
    <property type="project" value="UniProtKB-ARBA"/>
</dbReference>
<feature type="compositionally biased region" description="Basic and acidic residues" evidence="5">
    <location>
        <begin position="1"/>
        <end position="18"/>
    </location>
</feature>
<keyword evidence="4" id="KW-0255">Endonuclease</keyword>
<keyword evidence="1" id="KW-0808">Transferase</keyword>
<dbReference type="Proteomes" id="UP001458880">
    <property type="component" value="Unassembled WGS sequence"/>
</dbReference>
<reference evidence="6 7" key="1">
    <citation type="journal article" date="2024" name="BMC Genomics">
        <title>De novo assembly and annotation of Popillia japonica's genome with initial clues to its potential as an invasive pest.</title>
        <authorList>
            <person name="Cucini C."/>
            <person name="Boschi S."/>
            <person name="Funari R."/>
            <person name="Cardaioli E."/>
            <person name="Iannotti N."/>
            <person name="Marturano G."/>
            <person name="Paoli F."/>
            <person name="Bruttini M."/>
            <person name="Carapelli A."/>
            <person name="Frati F."/>
            <person name="Nardi F."/>
        </authorList>
    </citation>
    <scope>NUCLEOTIDE SEQUENCE [LARGE SCALE GENOMIC DNA]</scope>
    <source>
        <strain evidence="6">DMR45628</strain>
    </source>
</reference>
<evidence type="ECO:0000256" key="5">
    <source>
        <dbReference type="SAM" id="MobiDB-lite"/>
    </source>
</evidence>
<dbReference type="AlphaFoldDB" id="A0AAW1L9Y9"/>
<dbReference type="SUPFAM" id="SSF56672">
    <property type="entry name" value="DNA/RNA polymerases"/>
    <property type="match status" value="1"/>
</dbReference>
<keyword evidence="4" id="KW-0378">Hydrolase</keyword>
<dbReference type="PANTHER" id="PTHR37984">
    <property type="entry name" value="PROTEIN CBG26694"/>
    <property type="match status" value="1"/>
</dbReference>
<dbReference type="InterPro" id="IPR043128">
    <property type="entry name" value="Rev_trsase/Diguanyl_cyclase"/>
</dbReference>
<dbReference type="GO" id="GO:0016779">
    <property type="term" value="F:nucleotidyltransferase activity"/>
    <property type="evidence" value="ECO:0007669"/>
    <property type="project" value="UniProtKB-KW"/>
</dbReference>
<dbReference type="Gene3D" id="3.30.70.270">
    <property type="match status" value="1"/>
</dbReference>
<sequence length="417" mass="47079">MDSGDSKKPQTDDDDRKVMTGTVETSQNTNLKYFHDAIIQGKKLKAYIDLGSQCVMMKESCAKELGLEYSPLDKPIVIRGFGQGLAKAIGKLTTEIKIDEAVALTEILVVPDNFQEIPLLVGQPFTDQDHIVIIRRGNALRIFEDNEVDKTSLSNLTIPELPHPKVSLWAKDADIIPSNFVGFVKAYTPCKIDVDLYVEKRTEFDTCIPRCIIKLNDVGETQIPILNLSNRDIAIKKGQRMIRADVCTEDGREIGVNTIECAHDSRDQFQNLNIGESIDDENREKLKDILRNYEDCFATDMHDLGTTESVQCKIETTMEEPITYRPYRLSYKEREEVREIVDDLKGAGTIVDSTSPYASPILVVRKKDGGVRLCIHYRGLNKITKKMSYPLSLIDDQLERLSGKVYFTTIDMMSALI</sequence>
<dbReference type="InterPro" id="IPR043502">
    <property type="entry name" value="DNA/RNA_pol_sf"/>
</dbReference>
<evidence type="ECO:0000256" key="1">
    <source>
        <dbReference type="ARBA" id="ARBA00022679"/>
    </source>
</evidence>